<gene>
    <name evidence="2" type="ORF">QBC42DRAFT_250050</name>
</gene>
<dbReference type="Proteomes" id="UP001321749">
    <property type="component" value="Unassembled WGS sequence"/>
</dbReference>
<evidence type="ECO:0000313" key="3">
    <source>
        <dbReference type="Proteomes" id="UP001321749"/>
    </source>
</evidence>
<feature type="compositionally biased region" description="Basic and acidic residues" evidence="1">
    <location>
        <begin position="470"/>
        <end position="481"/>
    </location>
</feature>
<feature type="region of interest" description="Disordered" evidence="1">
    <location>
        <begin position="455"/>
        <end position="556"/>
    </location>
</feature>
<evidence type="ECO:0000256" key="1">
    <source>
        <dbReference type="SAM" id="MobiDB-lite"/>
    </source>
</evidence>
<feature type="region of interest" description="Disordered" evidence="1">
    <location>
        <begin position="1"/>
        <end position="50"/>
    </location>
</feature>
<feature type="compositionally biased region" description="Basic and acidic residues" evidence="1">
    <location>
        <begin position="81"/>
        <end position="92"/>
    </location>
</feature>
<feature type="compositionally biased region" description="Polar residues" evidence="1">
    <location>
        <begin position="330"/>
        <end position="341"/>
    </location>
</feature>
<feature type="compositionally biased region" description="Polar residues" evidence="1">
    <location>
        <begin position="15"/>
        <end position="31"/>
    </location>
</feature>
<dbReference type="AlphaFoldDB" id="A0AAV9HU31"/>
<feature type="compositionally biased region" description="Pro residues" evidence="1">
    <location>
        <begin position="583"/>
        <end position="612"/>
    </location>
</feature>
<evidence type="ECO:0000313" key="2">
    <source>
        <dbReference type="EMBL" id="KAK4463868.1"/>
    </source>
</evidence>
<accession>A0AAV9HU31</accession>
<feature type="compositionally biased region" description="Polar residues" evidence="1">
    <location>
        <begin position="486"/>
        <end position="504"/>
    </location>
</feature>
<comment type="caution">
    <text evidence="2">The sequence shown here is derived from an EMBL/GenBank/DDBJ whole genome shotgun (WGS) entry which is preliminary data.</text>
</comment>
<name>A0AAV9HU31_9PEZI</name>
<keyword evidence="3" id="KW-1185">Reference proteome</keyword>
<feature type="compositionally biased region" description="Basic and acidic residues" evidence="1">
    <location>
        <begin position="210"/>
        <end position="225"/>
    </location>
</feature>
<organism evidence="2 3">
    <name type="scientific">Cladorrhinum samala</name>
    <dbReference type="NCBI Taxonomy" id="585594"/>
    <lineage>
        <taxon>Eukaryota</taxon>
        <taxon>Fungi</taxon>
        <taxon>Dikarya</taxon>
        <taxon>Ascomycota</taxon>
        <taxon>Pezizomycotina</taxon>
        <taxon>Sordariomycetes</taxon>
        <taxon>Sordariomycetidae</taxon>
        <taxon>Sordariales</taxon>
        <taxon>Podosporaceae</taxon>
        <taxon>Cladorrhinum</taxon>
    </lineage>
</organism>
<feature type="compositionally biased region" description="Polar residues" evidence="1">
    <location>
        <begin position="269"/>
        <end position="285"/>
    </location>
</feature>
<feature type="compositionally biased region" description="Pro residues" evidence="1">
    <location>
        <begin position="134"/>
        <end position="149"/>
    </location>
</feature>
<proteinExistence type="predicted"/>
<reference evidence="2" key="1">
    <citation type="journal article" date="2023" name="Mol. Phylogenet. Evol.">
        <title>Genome-scale phylogeny and comparative genomics of the fungal order Sordariales.</title>
        <authorList>
            <person name="Hensen N."/>
            <person name="Bonometti L."/>
            <person name="Westerberg I."/>
            <person name="Brannstrom I.O."/>
            <person name="Guillou S."/>
            <person name="Cros-Aarteil S."/>
            <person name="Calhoun S."/>
            <person name="Haridas S."/>
            <person name="Kuo A."/>
            <person name="Mondo S."/>
            <person name="Pangilinan J."/>
            <person name="Riley R."/>
            <person name="LaButti K."/>
            <person name="Andreopoulos B."/>
            <person name="Lipzen A."/>
            <person name="Chen C."/>
            <person name="Yan M."/>
            <person name="Daum C."/>
            <person name="Ng V."/>
            <person name="Clum A."/>
            <person name="Steindorff A."/>
            <person name="Ohm R.A."/>
            <person name="Martin F."/>
            <person name="Silar P."/>
            <person name="Natvig D.O."/>
            <person name="Lalanne C."/>
            <person name="Gautier V."/>
            <person name="Ament-Velasquez S.L."/>
            <person name="Kruys A."/>
            <person name="Hutchinson M.I."/>
            <person name="Powell A.J."/>
            <person name="Barry K."/>
            <person name="Miller A.N."/>
            <person name="Grigoriev I.V."/>
            <person name="Debuchy R."/>
            <person name="Gladieux P."/>
            <person name="Hiltunen Thoren M."/>
            <person name="Johannesson H."/>
        </authorList>
    </citation>
    <scope>NUCLEOTIDE SEQUENCE</scope>
    <source>
        <strain evidence="2">PSN324</strain>
    </source>
</reference>
<feature type="region of interest" description="Disordered" evidence="1">
    <location>
        <begin position="63"/>
        <end position="181"/>
    </location>
</feature>
<feature type="region of interest" description="Disordered" evidence="1">
    <location>
        <begin position="575"/>
        <end position="621"/>
    </location>
</feature>
<feature type="region of interest" description="Disordered" evidence="1">
    <location>
        <begin position="210"/>
        <end position="438"/>
    </location>
</feature>
<sequence>MPRQATFSVIPETLTPESAATSKRAMTSKQAQKLYRERHRQPKMTRQEMRRWELQEQERIRKELEKDKQLNRARFLREKKKQQEKEKLEQKKKTGQPIAPPRPSQPMITGFVRKKAEKPVQQPAIEEKGSPACRPAPPPPPPQPSPPSPLRDHTPEVTAQQDGKDVEPQNSAQRPASIATNVHQLGDAGLWCKDEPMQGQDQIPTKLDRLASDIQSGHREIREQIPENSLQSPKLARCVRERQTSERLGPPRSSLPRLTSRKKSENGEMRQSVSPPSVQKATLSRNAEEQTAAVRGQTQREVTDDNKLADSIQPSPKRMAEGLIIMKKASPTSVQQLNSTHGRAKPPTRSVQAPLPGRQNQHRADEGYGPATSAQGPIGSRRLTGHRGTQERGLWGEGENGFPSQSKASAGSVQQPGSKLQDATKENNRTIPSTQAFNMEAEEIDWDCIMVVEKEDGLDKTSRPKQSISKRVETPSRRPLEPLRASVSNSRPPSHIRPQTTTQPGEPKRMGNGVQKPKYLPPHLRTQTTRPAPARNSEPKVQRPARHSPQKAPPTSTQLFLLSNFDELFPSVSQEARELSLPAPNPPKPVSKRPPVPAFVKPANPPKVPGHPPARAASAKPLPAPKLAKAASNVVDISFLSTQDLVMSSQDLREISVPAGTPLRAGPPVFLKPKVETPTLSQSGRPVAPGRQFLPKRR</sequence>
<feature type="compositionally biased region" description="Polar residues" evidence="1">
    <location>
        <begin position="402"/>
        <end position="418"/>
    </location>
</feature>
<feature type="compositionally biased region" description="Polar residues" evidence="1">
    <location>
        <begin position="168"/>
        <end position="181"/>
    </location>
</feature>
<protein>
    <submittedName>
        <fullName evidence="2">Uncharacterized protein</fullName>
    </submittedName>
</protein>
<feature type="region of interest" description="Disordered" evidence="1">
    <location>
        <begin position="658"/>
        <end position="698"/>
    </location>
</feature>
<dbReference type="EMBL" id="MU864954">
    <property type="protein sequence ID" value="KAK4463868.1"/>
    <property type="molecule type" value="Genomic_DNA"/>
</dbReference>
<reference evidence="2" key="2">
    <citation type="submission" date="2023-06" db="EMBL/GenBank/DDBJ databases">
        <authorList>
            <consortium name="Lawrence Berkeley National Laboratory"/>
            <person name="Mondo S.J."/>
            <person name="Hensen N."/>
            <person name="Bonometti L."/>
            <person name="Westerberg I."/>
            <person name="Brannstrom I.O."/>
            <person name="Guillou S."/>
            <person name="Cros-Aarteil S."/>
            <person name="Calhoun S."/>
            <person name="Haridas S."/>
            <person name="Kuo A."/>
            <person name="Pangilinan J."/>
            <person name="Riley R."/>
            <person name="Labutti K."/>
            <person name="Andreopoulos B."/>
            <person name="Lipzen A."/>
            <person name="Chen C."/>
            <person name="Yanf M."/>
            <person name="Daum C."/>
            <person name="Ng V."/>
            <person name="Clum A."/>
            <person name="Steindorff A."/>
            <person name="Ohm R."/>
            <person name="Martin F."/>
            <person name="Silar P."/>
            <person name="Natvig D."/>
            <person name="Lalanne C."/>
            <person name="Gautier V."/>
            <person name="Ament-Velasquez S.L."/>
            <person name="Kruys A."/>
            <person name="Hutchinson M.I."/>
            <person name="Powell A.J."/>
            <person name="Barry K."/>
            <person name="Miller A.N."/>
            <person name="Grigoriev I.V."/>
            <person name="Debuchy R."/>
            <person name="Gladieux P."/>
            <person name="Thoren M.H."/>
            <person name="Johannesson H."/>
        </authorList>
    </citation>
    <scope>NUCLEOTIDE SEQUENCE</scope>
    <source>
        <strain evidence="2">PSN324</strain>
    </source>
</reference>